<proteinExistence type="predicted"/>
<dbReference type="EMBL" id="CM045764">
    <property type="protein sequence ID" value="KAI8007660.1"/>
    <property type="molecule type" value="Genomic_DNA"/>
</dbReference>
<gene>
    <name evidence="1" type="ORF">LOK49_LG07G03385</name>
</gene>
<name>A0ACC0H3C0_9ERIC</name>
<evidence type="ECO:0000313" key="2">
    <source>
        <dbReference type="Proteomes" id="UP001060215"/>
    </source>
</evidence>
<protein>
    <submittedName>
        <fullName evidence="1">Uncharacterized protein</fullName>
    </submittedName>
</protein>
<sequence length="100" mass="10964">MGDSNSNSDKAVGEEVSRLIDSAKELQDSASSLISRTTRENEALRQRALTLDSAIRTLRCCISSLVRNGNLDPKEADKVTTTPNLLLFLSLFLLLLLSIE</sequence>
<keyword evidence="2" id="KW-1185">Reference proteome</keyword>
<evidence type="ECO:0000313" key="1">
    <source>
        <dbReference type="EMBL" id="KAI8007660.1"/>
    </source>
</evidence>
<dbReference type="Proteomes" id="UP001060215">
    <property type="component" value="Chromosome 7"/>
</dbReference>
<accession>A0ACC0H3C0</accession>
<comment type="caution">
    <text evidence="1">The sequence shown here is derived from an EMBL/GenBank/DDBJ whole genome shotgun (WGS) entry which is preliminary data.</text>
</comment>
<reference evidence="1 2" key="1">
    <citation type="journal article" date="2022" name="Plant J.">
        <title>Chromosome-level genome of Camellia lanceoleosa provides a valuable resource for understanding genome evolution and self-incompatibility.</title>
        <authorList>
            <person name="Gong W."/>
            <person name="Xiao S."/>
            <person name="Wang L."/>
            <person name="Liao Z."/>
            <person name="Chang Y."/>
            <person name="Mo W."/>
            <person name="Hu G."/>
            <person name="Li W."/>
            <person name="Zhao G."/>
            <person name="Zhu H."/>
            <person name="Hu X."/>
            <person name="Ji K."/>
            <person name="Xiang X."/>
            <person name="Song Q."/>
            <person name="Yuan D."/>
            <person name="Jin S."/>
            <person name="Zhang L."/>
        </authorList>
    </citation>
    <scope>NUCLEOTIDE SEQUENCE [LARGE SCALE GENOMIC DNA]</scope>
    <source>
        <strain evidence="1">SQ_2022a</strain>
    </source>
</reference>
<organism evidence="1 2">
    <name type="scientific">Camellia lanceoleosa</name>
    <dbReference type="NCBI Taxonomy" id="1840588"/>
    <lineage>
        <taxon>Eukaryota</taxon>
        <taxon>Viridiplantae</taxon>
        <taxon>Streptophyta</taxon>
        <taxon>Embryophyta</taxon>
        <taxon>Tracheophyta</taxon>
        <taxon>Spermatophyta</taxon>
        <taxon>Magnoliopsida</taxon>
        <taxon>eudicotyledons</taxon>
        <taxon>Gunneridae</taxon>
        <taxon>Pentapetalae</taxon>
        <taxon>asterids</taxon>
        <taxon>Ericales</taxon>
        <taxon>Theaceae</taxon>
        <taxon>Camellia</taxon>
    </lineage>
</organism>